<reference evidence="5 6" key="2">
    <citation type="submission" date="2018-11" db="EMBL/GenBank/DDBJ databases">
        <authorList>
            <consortium name="Pathogen Informatics"/>
        </authorList>
    </citation>
    <scope>NUCLEOTIDE SEQUENCE [LARGE SCALE GENOMIC DNA]</scope>
    <source>
        <strain evidence="5 6">MHpl1</strain>
    </source>
</reference>
<keyword evidence="3" id="KW-0472">Membrane</keyword>
<dbReference type="STRING" id="6290.A0A0N4X7X9"/>
<evidence type="ECO:0000256" key="2">
    <source>
        <dbReference type="SAM" id="MobiDB-lite"/>
    </source>
</evidence>
<protein>
    <submittedName>
        <fullName evidence="7">Col_cuticle_N domain-containing protein</fullName>
    </submittedName>
</protein>
<keyword evidence="3" id="KW-0812">Transmembrane</keyword>
<feature type="transmembrane region" description="Helical" evidence="3">
    <location>
        <begin position="12"/>
        <end position="31"/>
    </location>
</feature>
<name>A0A0N4X7X9_HAEPC</name>
<feature type="region of interest" description="Disordered" evidence="2">
    <location>
        <begin position="71"/>
        <end position="94"/>
    </location>
</feature>
<dbReference type="Proteomes" id="UP000268014">
    <property type="component" value="Unassembled WGS sequence"/>
</dbReference>
<evidence type="ECO:0000313" key="6">
    <source>
        <dbReference type="Proteomes" id="UP000268014"/>
    </source>
</evidence>
<dbReference type="GO" id="GO:0042302">
    <property type="term" value="F:structural constituent of cuticle"/>
    <property type="evidence" value="ECO:0007669"/>
    <property type="project" value="InterPro"/>
</dbReference>
<evidence type="ECO:0000256" key="1">
    <source>
        <dbReference type="ARBA" id="ARBA00022737"/>
    </source>
</evidence>
<evidence type="ECO:0000313" key="5">
    <source>
        <dbReference type="EMBL" id="VDO84069.1"/>
    </source>
</evidence>
<dbReference type="WBParaSite" id="HPLM_0002047101-mRNA-1">
    <property type="protein sequence ID" value="HPLM_0002047101-mRNA-1"/>
    <property type="gene ID" value="HPLM_0002047101"/>
</dbReference>
<keyword evidence="1" id="KW-0677">Repeat</keyword>
<feature type="compositionally biased region" description="Polar residues" evidence="2">
    <location>
        <begin position="73"/>
        <end position="88"/>
    </location>
</feature>
<organism evidence="7">
    <name type="scientific">Haemonchus placei</name>
    <name type="common">Barber's pole worm</name>
    <dbReference type="NCBI Taxonomy" id="6290"/>
    <lineage>
        <taxon>Eukaryota</taxon>
        <taxon>Metazoa</taxon>
        <taxon>Ecdysozoa</taxon>
        <taxon>Nematoda</taxon>
        <taxon>Chromadorea</taxon>
        <taxon>Rhabditida</taxon>
        <taxon>Rhabditina</taxon>
        <taxon>Rhabditomorpha</taxon>
        <taxon>Strongyloidea</taxon>
        <taxon>Trichostrongylidae</taxon>
        <taxon>Haemonchus</taxon>
    </lineage>
</organism>
<dbReference type="AlphaFoldDB" id="A0A0N4X7X9"/>
<dbReference type="OMA" id="CACAAQP"/>
<reference evidence="7" key="1">
    <citation type="submission" date="2017-02" db="UniProtKB">
        <authorList>
            <consortium name="WormBaseParasite"/>
        </authorList>
    </citation>
    <scope>IDENTIFICATION</scope>
</reference>
<sequence length="94" mass="9725">MTGLTNSLVGTAALASAVLIAVAVLSVGYVVNDLSNFYDDSVQRIEEFKGVADDAWAKMIQTEGGARFARQTYGDSGATNTPGEQPSSCPVGPP</sequence>
<feature type="domain" description="Nematode cuticle collagen N-terminal" evidence="4">
    <location>
        <begin position="9"/>
        <end position="59"/>
    </location>
</feature>
<keyword evidence="3" id="KW-1133">Transmembrane helix</keyword>
<proteinExistence type="predicted"/>
<dbReference type="Pfam" id="PF01484">
    <property type="entry name" value="Col_cuticle_N"/>
    <property type="match status" value="1"/>
</dbReference>
<dbReference type="SMART" id="SM01088">
    <property type="entry name" value="Col_cuticle_N"/>
    <property type="match status" value="1"/>
</dbReference>
<dbReference type="EMBL" id="UZAF01022252">
    <property type="protein sequence ID" value="VDO84069.1"/>
    <property type="molecule type" value="Genomic_DNA"/>
</dbReference>
<dbReference type="InterPro" id="IPR002486">
    <property type="entry name" value="Col_cuticle_N"/>
</dbReference>
<evidence type="ECO:0000259" key="4">
    <source>
        <dbReference type="SMART" id="SM01088"/>
    </source>
</evidence>
<evidence type="ECO:0000313" key="7">
    <source>
        <dbReference type="WBParaSite" id="HPLM_0002047101-mRNA-1"/>
    </source>
</evidence>
<keyword evidence="6" id="KW-1185">Reference proteome</keyword>
<accession>A0A0N4X7X9</accession>
<evidence type="ECO:0000256" key="3">
    <source>
        <dbReference type="SAM" id="Phobius"/>
    </source>
</evidence>
<dbReference type="OrthoDB" id="5866131at2759"/>
<gene>
    <name evidence="5" type="ORF">HPLM_LOCUS20463</name>
</gene>